<protein>
    <submittedName>
        <fullName evidence="1">Uncharacterized protein</fullName>
    </submittedName>
</protein>
<organism evidence="1 2">
    <name type="scientific">Podospora didyma</name>
    <dbReference type="NCBI Taxonomy" id="330526"/>
    <lineage>
        <taxon>Eukaryota</taxon>
        <taxon>Fungi</taxon>
        <taxon>Dikarya</taxon>
        <taxon>Ascomycota</taxon>
        <taxon>Pezizomycotina</taxon>
        <taxon>Sordariomycetes</taxon>
        <taxon>Sordariomycetidae</taxon>
        <taxon>Sordariales</taxon>
        <taxon>Podosporaceae</taxon>
        <taxon>Podospora</taxon>
    </lineage>
</organism>
<sequence length="187" mass="19453">ISVRLPPVIDNGASTAGWSIPPVGSDFGYWYQTFSSSPSGFQRNLQYSTHPLNPSNPVGQRTDLSSFQIVGNDTVYTSYGVDTPLAPAFPAVYNYTGSGILSQATDILSVLAWGTDCNGIGYRVSHSTFTPFTGTPASVDVLSRSKLGPDATTLANIKAALVALGNSGITALVNAMVAAAQDSGRDG</sequence>
<evidence type="ECO:0000313" key="2">
    <source>
        <dbReference type="Proteomes" id="UP001285441"/>
    </source>
</evidence>
<dbReference type="EMBL" id="JAULSW010000006">
    <property type="protein sequence ID" value="KAK3377637.1"/>
    <property type="molecule type" value="Genomic_DNA"/>
</dbReference>
<comment type="caution">
    <text evidence="1">The sequence shown here is derived from an EMBL/GenBank/DDBJ whole genome shotgun (WGS) entry which is preliminary data.</text>
</comment>
<gene>
    <name evidence="1" type="ORF">B0H63DRAFT_382525</name>
</gene>
<evidence type="ECO:0000313" key="1">
    <source>
        <dbReference type="EMBL" id="KAK3377637.1"/>
    </source>
</evidence>
<name>A0AAE0NB91_9PEZI</name>
<dbReference type="Proteomes" id="UP001285441">
    <property type="component" value="Unassembled WGS sequence"/>
</dbReference>
<feature type="non-terminal residue" evidence="1">
    <location>
        <position position="187"/>
    </location>
</feature>
<reference evidence="1" key="2">
    <citation type="submission" date="2023-06" db="EMBL/GenBank/DDBJ databases">
        <authorList>
            <consortium name="Lawrence Berkeley National Laboratory"/>
            <person name="Haridas S."/>
            <person name="Hensen N."/>
            <person name="Bonometti L."/>
            <person name="Westerberg I."/>
            <person name="Brannstrom I.O."/>
            <person name="Guillou S."/>
            <person name="Cros-Aarteil S."/>
            <person name="Calhoun S."/>
            <person name="Kuo A."/>
            <person name="Mondo S."/>
            <person name="Pangilinan J."/>
            <person name="Riley R."/>
            <person name="LaButti K."/>
            <person name="Andreopoulos B."/>
            <person name="Lipzen A."/>
            <person name="Chen C."/>
            <person name="Yanf M."/>
            <person name="Daum C."/>
            <person name="Ng V."/>
            <person name="Clum A."/>
            <person name="Steindorff A."/>
            <person name="Ohm R."/>
            <person name="Martin F."/>
            <person name="Silar P."/>
            <person name="Natvig D."/>
            <person name="Lalanne C."/>
            <person name="Gautier V."/>
            <person name="Ament-velasquez S.L."/>
            <person name="Kruys A."/>
            <person name="Hutchinson M.I."/>
            <person name="Powell A.J."/>
            <person name="Barry K."/>
            <person name="Miller A.N."/>
            <person name="Grigoriev I.V."/>
            <person name="Debuchy R."/>
            <person name="Gladieux P."/>
            <person name="Thoren M.H."/>
            <person name="Johannesson H."/>
        </authorList>
    </citation>
    <scope>NUCLEOTIDE SEQUENCE</scope>
    <source>
        <strain evidence="1">CBS 232.78</strain>
    </source>
</reference>
<dbReference type="AlphaFoldDB" id="A0AAE0NB91"/>
<feature type="non-terminal residue" evidence="1">
    <location>
        <position position="1"/>
    </location>
</feature>
<accession>A0AAE0NB91</accession>
<reference evidence="1" key="1">
    <citation type="journal article" date="2023" name="Mol. Phylogenet. Evol.">
        <title>Genome-scale phylogeny and comparative genomics of the fungal order Sordariales.</title>
        <authorList>
            <person name="Hensen N."/>
            <person name="Bonometti L."/>
            <person name="Westerberg I."/>
            <person name="Brannstrom I.O."/>
            <person name="Guillou S."/>
            <person name="Cros-Aarteil S."/>
            <person name="Calhoun S."/>
            <person name="Haridas S."/>
            <person name="Kuo A."/>
            <person name="Mondo S."/>
            <person name="Pangilinan J."/>
            <person name="Riley R."/>
            <person name="LaButti K."/>
            <person name="Andreopoulos B."/>
            <person name="Lipzen A."/>
            <person name="Chen C."/>
            <person name="Yan M."/>
            <person name="Daum C."/>
            <person name="Ng V."/>
            <person name="Clum A."/>
            <person name="Steindorff A."/>
            <person name="Ohm R.A."/>
            <person name="Martin F."/>
            <person name="Silar P."/>
            <person name="Natvig D.O."/>
            <person name="Lalanne C."/>
            <person name="Gautier V."/>
            <person name="Ament-Velasquez S.L."/>
            <person name="Kruys A."/>
            <person name="Hutchinson M.I."/>
            <person name="Powell A.J."/>
            <person name="Barry K."/>
            <person name="Miller A.N."/>
            <person name="Grigoriev I.V."/>
            <person name="Debuchy R."/>
            <person name="Gladieux P."/>
            <person name="Hiltunen Thoren M."/>
            <person name="Johannesson H."/>
        </authorList>
    </citation>
    <scope>NUCLEOTIDE SEQUENCE</scope>
    <source>
        <strain evidence="1">CBS 232.78</strain>
    </source>
</reference>
<keyword evidence="2" id="KW-1185">Reference proteome</keyword>
<proteinExistence type="predicted"/>